<dbReference type="NCBIfam" id="NF033740">
    <property type="entry name" value="MarP_fam_protase"/>
    <property type="match status" value="1"/>
</dbReference>
<accession>H5UP93</accession>
<protein>
    <submittedName>
        <fullName evidence="7">Peptidase S01 family protein</fullName>
    </submittedName>
</protein>
<organism evidence="7 8">
    <name type="scientific">Mobilicoccus pelagius NBRC 104925</name>
    <dbReference type="NCBI Taxonomy" id="1089455"/>
    <lineage>
        <taxon>Bacteria</taxon>
        <taxon>Bacillati</taxon>
        <taxon>Actinomycetota</taxon>
        <taxon>Actinomycetes</taxon>
        <taxon>Micrococcales</taxon>
        <taxon>Dermatophilaceae</taxon>
        <taxon>Mobilicoccus</taxon>
    </lineage>
</organism>
<evidence type="ECO:0000256" key="5">
    <source>
        <dbReference type="SAM" id="MobiDB-lite"/>
    </source>
</evidence>
<comment type="subcellular location">
    <subcellularLocation>
        <location evidence="1">Membrane</location>
        <topology evidence="1">Multi-pass membrane protein</topology>
    </subcellularLocation>
</comment>
<feature type="transmembrane region" description="Helical" evidence="6">
    <location>
        <begin position="107"/>
        <end position="132"/>
    </location>
</feature>
<dbReference type="InterPro" id="IPR001940">
    <property type="entry name" value="Peptidase_S1C"/>
</dbReference>
<sequence length="398" mass="41254">MTDLVAAGWGLDGLLVLALLLYAGVGFDRGLLHVVGSLLGFTAGGALGLRFAPGLVESWTERLPGPMLTATLVTLVLVAALVGQGVCAGLTRLFLGGRRRPGPIGRVGGAVATTLIAAVTLWLGAGLVRVAFPGDVAHVVDSSRVLGVVDTAAPIPRDRILDEATALLVRYEFPRVFEGEAPPAPTHEGNPRSANDPDVQRAGRSVVRVDAPAPRCGGIQEGSGFVVAPGLVVTNAHVVSGSERVSIRKDWLWSRARVVAFDPARDVAVLAAETGDLAPLPLADSPAQVGDDAVVAGYPLGGPYRTDAARVGAHITARGRDIYDDRGVVRRIYGVRARIQPGNSGGPLLTTAGEVTGLVFARAENTPDTAYVLRLEEVRPVLDEVGRSEVPVGGCAVG</sequence>
<gene>
    <name evidence="7" type="ORF">MOPEL_020_00370</name>
</gene>
<dbReference type="Pfam" id="PF13365">
    <property type="entry name" value="Trypsin_2"/>
    <property type="match status" value="1"/>
</dbReference>
<evidence type="ECO:0000256" key="4">
    <source>
        <dbReference type="ARBA" id="ARBA00023136"/>
    </source>
</evidence>
<dbReference type="STRING" id="1089455.MOPEL_020_00370"/>
<dbReference type="SUPFAM" id="SSF50494">
    <property type="entry name" value="Trypsin-like serine proteases"/>
    <property type="match status" value="1"/>
</dbReference>
<feature type="transmembrane region" description="Helical" evidence="6">
    <location>
        <begin position="72"/>
        <end position="95"/>
    </location>
</feature>
<keyword evidence="3 6" id="KW-1133">Transmembrane helix</keyword>
<evidence type="ECO:0000256" key="2">
    <source>
        <dbReference type="ARBA" id="ARBA00022692"/>
    </source>
</evidence>
<dbReference type="RefSeq" id="WP_009481449.1">
    <property type="nucleotide sequence ID" value="NZ_BAFE01000019.1"/>
</dbReference>
<proteinExistence type="predicted"/>
<feature type="region of interest" description="Disordered" evidence="5">
    <location>
        <begin position="180"/>
        <end position="202"/>
    </location>
</feature>
<dbReference type="AlphaFoldDB" id="H5UP93"/>
<feature type="transmembrane region" description="Helical" evidence="6">
    <location>
        <begin position="6"/>
        <end position="24"/>
    </location>
</feature>
<dbReference type="PANTHER" id="PTHR43019:SF23">
    <property type="entry name" value="PROTEASE DO-LIKE 5, CHLOROPLASTIC"/>
    <property type="match status" value="1"/>
</dbReference>
<dbReference type="GO" id="GO:0009403">
    <property type="term" value="P:toxin biosynthetic process"/>
    <property type="evidence" value="ECO:0007669"/>
    <property type="project" value="InterPro"/>
</dbReference>
<dbReference type="EMBL" id="BAFE01000019">
    <property type="protein sequence ID" value="GAB47551.1"/>
    <property type="molecule type" value="Genomic_DNA"/>
</dbReference>
<dbReference type="PRINTS" id="PR00834">
    <property type="entry name" value="PROTEASES2C"/>
</dbReference>
<evidence type="ECO:0000256" key="1">
    <source>
        <dbReference type="ARBA" id="ARBA00004141"/>
    </source>
</evidence>
<evidence type="ECO:0000256" key="6">
    <source>
        <dbReference type="SAM" id="Phobius"/>
    </source>
</evidence>
<dbReference type="Pfam" id="PF02674">
    <property type="entry name" value="Colicin_V"/>
    <property type="match status" value="1"/>
</dbReference>
<keyword evidence="8" id="KW-1185">Reference proteome</keyword>
<comment type="caution">
    <text evidence="7">The sequence shown here is derived from an EMBL/GenBank/DDBJ whole genome shotgun (WGS) entry which is preliminary data.</text>
</comment>
<keyword evidence="4 6" id="KW-0472">Membrane</keyword>
<dbReference type="InterPro" id="IPR009003">
    <property type="entry name" value="Peptidase_S1_PA"/>
</dbReference>
<dbReference type="GO" id="GO:0004252">
    <property type="term" value="F:serine-type endopeptidase activity"/>
    <property type="evidence" value="ECO:0007669"/>
    <property type="project" value="InterPro"/>
</dbReference>
<name>H5UP93_9MICO</name>
<dbReference type="InterPro" id="IPR043504">
    <property type="entry name" value="Peptidase_S1_PA_chymotrypsin"/>
</dbReference>
<reference evidence="7 8" key="1">
    <citation type="submission" date="2012-02" db="EMBL/GenBank/DDBJ databases">
        <title>Whole genome shotgun sequence of Mobilicoccus pelagius NBRC 104925.</title>
        <authorList>
            <person name="Yoshida Y."/>
            <person name="Hosoyama A."/>
            <person name="Tsuchikane K."/>
            <person name="Katsumata H."/>
            <person name="Yamazaki S."/>
            <person name="Fujita N."/>
        </authorList>
    </citation>
    <scope>NUCLEOTIDE SEQUENCE [LARGE SCALE GENOMIC DNA]</scope>
    <source>
        <strain evidence="7 8">NBRC 104925</strain>
    </source>
</reference>
<dbReference type="GO" id="GO:0006508">
    <property type="term" value="P:proteolysis"/>
    <property type="evidence" value="ECO:0007669"/>
    <property type="project" value="InterPro"/>
</dbReference>
<dbReference type="Gene3D" id="2.40.10.10">
    <property type="entry name" value="Trypsin-like serine proteases"/>
    <property type="match status" value="2"/>
</dbReference>
<dbReference type="Proteomes" id="UP000004367">
    <property type="component" value="Unassembled WGS sequence"/>
</dbReference>
<dbReference type="InterPro" id="IPR047680">
    <property type="entry name" value="MarP-like"/>
</dbReference>
<feature type="transmembrane region" description="Helical" evidence="6">
    <location>
        <begin position="31"/>
        <end position="52"/>
    </location>
</feature>
<dbReference type="InterPro" id="IPR003825">
    <property type="entry name" value="Colicin-V_CvpA"/>
</dbReference>
<keyword evidence="2 6" id="KW-0812">Transmembrane</keyword>
<dbReference type="PANTHER" id="PTHR43019">
    <property type="entry name" value="SERINE ENDOPROTEASE DEGS"/>
    <property type="match status" value="1"/>
</dbReference>
<dbReference type="OrthoDB" id="9766361at2"/>
<dbReference type="eggNOG" id="COG0265">
    <property type="taxonomic scope" value="Bacteria"/>
</dbReference>
<dbReference type="GO" id="GO:0016020">
    <property type="term" value="C:membrane"/>
    <property type="evidence" value="ECO:0007669"/>
    <property type="project" value="UniProtKB-SubCell"/>
</dbReference>
<evidence type="ECO:0000313" key="8">
    <source>
        <dbReference type="Proteomes" id="UP000004367"/>
    </source>
</evidence>
<evidence type="ECO:0000256" key="3">
    <source>
        <dbReference type="ARBA" id="ARBA00022989"/>
    </source>
</evidence>
<evidence type="ECO:0000313" key="7">
    <source>
        <dbReference type="EMBL" id="GAB47551.1"/>
    </source>
</evidence>